<gene>
    <name evidence="1" type="ordered locus">Meso_2693</name>
</gene>
<dbReference type="PANTHER" id="PTHR48100">
    <property type="entry name" value="BROAD-SPECIFICITY PHOSPHATASE YOR283W-RELATED"/>
    <property type="match status" value="1"/>
</dbReference>
<dbReference type="CDD" id="cd07067">
    <property type="entry name" value="HP_PGM_like"/>
    <property type="match status" value="1"/>
</dbReference>
<reference evidence="1" key="1">
    <citation type="submission" date="2006-06" db="EMBL/GenBank/DDBJ databases">
        <title>Complete sequence of chromosome of Chelativorans sp. BNC1.</title>
        <authorList>
            <consortium name="US DOE Joint Genome Institute"/>
            <person name="Copeland A."/>
            <person name="Lucas S."/>
            <person name="Lapidus A."/>
            <person name="Barry K."/>
            <person name="Detter J.C."/>
            <person name="Glavina del Rio T."/>
            <person name="Hammon N."/>
            <person name="Israni S."/>
            <person name="Dalin E."/>
            <person name="Tice H."/>
            <person name="Pitluck S."/>
            <person name="Chertkov O."/>
            <person name="Brettin T."/>
            <person name="Bruce D."/>
            <person name="Han C."/>
            <person name="Tapia R."/>
            <person name="Gilna P."/>
            <person name="Schmutz J."/>
            <person name="Larimer F."/>
            <person name="Land M."/>
            <person name="Hauser L."/>
            <person name="Kyrpides N."/>
            <person name="Mikhailova N."/>
            <person name="Richardson P."/>
        </authorList>
    </citation>
    <scope>NUCLEOTIDE SEQUENCE</scope>
    <source>
        <strain evidence="1">BNC1</strain>
    </source>
</reference>
<dbReference type="InterPro" id="IPR029033">
    <property type="entry name" value="His_PPase_superfam"/>
</dbReference>
<evidence type="ECO:0000313" key="1">
    <source>
        <dbReference type="EMBL" id="ABG64070.1"/>
    </source>
</evidence>
<dbReference type="PANTHER" id="PTHR48100:SF1">
    <property type="entry name" value="HISTIDINE PHOSPHATASE FAMILY PROTEIN-RELATED"/>
    <property type="match status" value="1"/>
</dbReference>
<dbReference type="EMBL" id="CP000390">
    <property type="protein sequence ID" value="ABG64070.1"/>
    <property type="molecule type" value="Genomic_DNA"/>
</dbReference>
<dbReference type="Gene3D" id="3.40.50.1240">
    <property type="entry name" value="Phosphoglycerate mutase-like"/>
    <property type="match status" value="1"/>
</dbReference>
<name>Q11EV5_CHESB</name>
<dbReference type="KEGG" id="mes:Meso_2693"/>
<dbReference type="InterPro" id="IPR013078">
    <property type="entry name" value="His_Pase_superF_clade-1"/>
</dbReference>
<dbReference type="GO" id="GO:0005737">
    <property type="term" value="C:cytoplasm"/>
    <property type="evidence" value="ECO:0007669"/>
    <property type="project" value="TreeGrafter"/>
</dbReference>
<dbReference type="SUPFAM" id="SSF53254">
    <property type="entry name" value="Phosphoglycerate mutase-like"/>
    <property type="match status" value="1"/>
</dbReference>
<dbReference type="STRING" id="266779.Meso_2693"/>
<protein>
    <submittedName>
        <fullName evidence="1">Phosphoglycerate mutase</fullName>
    </submittedName>
</protein>
<dbReference type="eggNOG" id="COG0406">
    <property type="taxonomic scope" value="Bacteria"/>
</dbReference>
<accession>Q11EV5</accession>
<dbReference type="InterPro" id="IPR050275">
    <property type="entry name" value="PGM_Phosphatase"/>
</dbReference>
<proteinExistence type="predicted"/>
<dbReference type="Pfam" id="PF00300">
    <property type="entry name" value="His_Phos_1"/>
    <property type="match status" value="1"/>
</dbReference>
<dbReference type="SMART" id="SM00855">
    <property type="entry name" value="PGAM"/>
    <property type="match status" value="1"/>
</dbReference>
<dbReference type="OrthoDB" id="9783269at2"/>
<sequence>MRTVFHLLRHASHGHVGAVLTGRLPAAPLLPAGRQQALALGKHFVGQKLDAIYTSPRLRAQQTAEIISRQTGVESEVAAELDEIDFGNWSGRSFEELAADPEWRRWNEERGAAATPAGDTMEAVGARITGFIDRLRNDFPGHAFALVSHSDVIKAALCRTFGASFQNVHDFEIAPASITTVSFDKHGPRLVSCNSKPARSRLGALV</sequence>
<dbReference type="AlphaFoldDB" id="Q11EV5"/>
<organism evidence="1">
    <name type="scientific">Chelativorans sp. (strain BNC1)</name>
    <dbReference type="NCBI Taxonomy" id="266779"/>
    <lineage>
        <taxon>Bacteria</taxon>
        <taxon>Pseudomonadati</taxon>
        <taxon>Pseudomonadota</taxon>
        <taxon>Alphaproteobacteria</taxon>
        <taxon>Hyphomicrobiales</taxon>
        <taxon>Phyllobacteriaceae</taxon>
        <taxon>Chelativorans</taxon>
    </lineage>
</organism>
<dbReference type="HOGENOM" id="CLU_033323_8_0_5"/>
<dbReference type="GO" id="GO:0016791">
    <property type="term" value="F:phosphatase activity"/>
    <property type="evidence" value="ECO:0007669"/>
    <property type="project" value="TreeGrafter"/>
</dbReference>